<evidence type="ECO:0000313" key="2">
    <source>
        <dbReference type="Proteomes" id="UP000281468"/>
    </source>
</evidence>
<gene>
    <name evidence="1" type="ORF">D0862_02931</name>
</gene>
<dbReference type="EMBL" id="QWIQ01000059">
    <property type="protein sequence ID" value="RMZ11480.1"/>
    <property type="molecule type" value="Genomic_DNA"/>
</dbReference>
<protein>
    <recommendedName>
        <fullName evidence="3">Invertebrate defensins family profile domain-containing protein</fullName>
    </recommendedName>
</protein>
<dbReference type="VEuPathDB" id="FungiDB:BTJ68_02087"/>
<accession>A0A3M7HDN3</accession>
<organism evidence="1 2">
    <name type="scientific">Hortaea werneckii</name>
    <name type="common">Black yeast</name>
    <name type="synonym">Cladosporium werneckii</name>
    <dbReference type="NCBI Taxonomy" id="91943"/>
    <lineage>
        <taxon>Eukaryota</taxon>
        <taxon>Fungi</taxon>
        <taxon>Dikarya</taxon>
        <taxon>Ascomycota</taxon>
        <taxon>Pezizomycotina</taxon>
        <taxon>Dothideomycetes</taxon>
        <taxon>Dothideomycetidae</taxon>
        <taxon>Mycosphaerellales</taxon>
        <taxon>Teratosphaeriaceae</taxon>
        <taxon>Hortaea</taxon>
    </lineage>
</organism>
<evidence type="ECO:0008006" key="3">
    <source>
        <dbReference type="Google" id="ProtNLM"/>
    </source>
</evidence>
<name>A0A3M7HDN3_HORWE</name>
<feature type="non-terminal residue" evidence="1">
    <location>
        <position position="1"/>
    </location>
</feature>
<evidence type="ECO:0000313" key="1">
    <source>
        <dbReference type="EMBL" id="RMZ11480.1"/>
    </source>
</evidence>
<sequence>LAEYLPRGWIQGTLAPVVHPGARTLCGPARHSQRCAKTYRRPGKMARTTFAPGYMSGQECTMWFSSLESRFSCQLRCGPLARSTMKLLVAPFIFAWAVVGLAKAEDSWYIGGDHNVTCIRDLGGQLDCERGFKEGSMKVDLASLGPDYFDEAPQTDASLDKRDWKCKLAGLGCSTRCYAGGFCIAKCVNGKCVCNCLDVPVPLHLERCVKMDCSNK</sequence>
<dbReference type="AlphaFoldDB" id="A0A3M7HDN3"/>
<dbReference type="Proteomes" id="UP000281468">
    <property type="component" value="Unassembled WGS sequence"/>
</dbReference>
<proteinExistence type="predicted"/>
<reference evidence="1 2" key="1">
    <citation type="journal article" date="2018" name="BMC Genomics">
        <title>Genomic evidence for intraspecific hybridization in a clonal and extremely halotolerant yeast.</title>
        <authorList>
            <person name="Gostincar C."/>
            <person name="Stajich J.E."/>
            <person name="Zupancic J."/>
            <person name="Zalar P."/>
            <person name="Gunde-Cimerman N."/>
        </authorList>
    </citation>
    <scope>NUCLEOTIDE SEQUENCE [LARGE SCALE GENOMIC DNA]</scope>
    <source>
        <strain evidence="1 2">EXF-171</strain>
    </source>
</reference>
<comment type="caution">
    <text evidence="1">The sequence shown here is derived from an EMBL/GenBank/DDBJ whole genome shotgun (WGS) entry which is preliminary data.</text>
</comment>